<dbReference type="RefSeq" id="WP_150862473.1">
    <property type="nucleotide sequence ID" value="NZ_VYXP01000001.1"/>
</dbReference>
<keyword evidence="3" id="KW-1185">Reference proteome</keyword>
<dbReference type="Pfam" id="PF21419">
    <property type="entry name" value="RoxA-like_Cyt-c"/>
    <property type="match status" value="1"/>
</dbReference>
<dbReference type="InterPro" id="IPR051395">
    <property type="entry name" value="Cytochrome_c_Peroxidase/MauG"/>
</dbReference>
<dbReference type="Proteomes" id="UP000325372">
    <property type="component" value="Unassembled WGS sequence"/>
</dbReference>
<reference evidence="2 3" key="1">
    <citation type="submission" date="2019-09" db="EMBL/GenBank/DDBJ databases">
        <title>Wenzhouxiangella sp. Genome sequencing and assembly.</title>
        <authorList>
            <person name="Zhang R."/>
        </authorList>
    </citation>
    <scope>NUCLEOTIDE SEQUENCE [LARGE SCALE GENOMIC DNA]</scope>
    <source>
        <strain evidence="2 3">W260</strain>
    </source>
</reference>
<proteinExistence type="predicted"/>
<dbReference type="AlphaFoldDB" id="A0A5N0TGE1"/>
<keyword evidence="1" id="KW-0812">Transmembrane</keyword>
<protein>
    <submittedName>
        <fullName evidence="2">Cytochrome c</fullName>
    </submittedName>
</protein>
<dbReference type="EMBL" id="VYXP01000001">
    <property type="protein sequence ID" value="KAA9134122.1"/>
    <property type="molecule type" value="Genomic_DNA"/>
</dbReference>
<dbReference type="InterPro" id="IPR047758">
    <property type="entry name" value="CytoC_perox"/>
</dbReference>
<dbReference type="GO" id="GO:0020037">
    <property type="term" value="F:heme binding"/>
    <property type="evidence" value="ECO:0007669"/>
    <property type="project" value="InterPro"/>
</dbReference>
<dbReference type="SUPFAM" id="SSF46626">
    <property type="entry name" value="Cytochrome c"/>
    <property type="match status" value="1"/>
</dbReference>
<organism evidence="2 3">
    <name type="scientific">Marinihelvus fidelis</name>
    <dbReference type="NCBI Taxonomy" id="2613842"/>
    <lineage>
        <taxon>Bacteria</taxon>
        <taxon>Pseudomonadati</taxon>
        <taxon>Pseudomonadota</taxon>
        <taxon>Gammaproteobacteria</taxon>
        <taxon>Chromatiales</taxon>
        <taxon>Wenzhouxiangellaceae</taxon>
        <taxon>Marinihelvus</taxon>
    </lineage>
</organism>
<dbReference type="PANTHER" id="PTHR30600">
    <property type="entry name" value="CYTOCHROME C PEROXIDASE-RELATED"/>
    <property type="match status" value="1"/>
</dbReference>
<keyword evidence="1" id="KW-1133">Transmembrane helix</keyword>
<dbReference type="Gene3D" id="1.10.760.10">
    <property type="entry name" value="Cytochrome c-like domain"/>
    <property type="match status" value="1"/>
</dbReference>
<evidence type="ECO:0000313" key="3">
    <source>
        <dbReference type="Proteomes" id="UP000325372"/>
    </source>
</evidence>
<dbReference type="NCBIfam" id="NF040606">
    <property type="entry name" value="CytoC_perox"/>
    <property type="match status" value="1"/>
</dbReference>
<evidence type="ECO:0000313" key="2">
    <source>
        <dbReference type="EMBL" id="KAA9134122.1"/>
    </source>
</evidence>
<dbReference type="InterPro" id="IPR036909">
    <property type="entry name" value="Cyt_c-like_dom_sf"/>
</dbReference>
<keyword evidence="1" id="KW-0472">Membrane</keyword>
<dbReference type="PANTHER" id="PTHR30600:SF9">
    <property type="entry name" value="BLR7738 PROTEIN"/>
    <property type="match status" value="1"/>
</dbReference>
<feature type="transmembrane region" description="Helical" evidence="1">
    <location>
        <begin position="87"/>
        <end position="107"/>
    </location>
</feature>
<gene>
    <name evidence="2" type="ORF">F3N42_00835</name>
</gene>
<accession>A0A5N0TGE1</accession>
<sequence>MNDKQRKRGIGHWPGRVRRFLRGTGLAIRDEFRRFLDSPLRWLRETLVALARALFRAARYLLLLPVLLLAGLLGWFARLTLKQVWSVAWRGGLVLVAVLAIGFFLTLHWPHSEVPEIEPPGRVVYLDQGWGVGREAVDRQTYYYTPQGTGNVLRNMRYDWFVNLELPWGRQRLADPNQMRAYGFQVDTEATDANPHLLPVGFTRHFDPQLGENVLDVTCAACHTGALRVRKDDGSTVSLRIDGGQAMHAFTAANMPHFVPVLLASMTSTYLNPLKFRRFAAKVLGADPSDEAVSALHDAFGETLGALLKMGYNEKRHGLAPIQEGYGRTDALTRIANMVFGDHITASNYEPGNAPVSYPPVWDIWKFDWVQYSASVAQPMARNLGESLGVGATYRLRDRYGRPISEQRRYDTTTRLLDLHTIELALRRLRPPAWPEDLLGEIDRDKAVAGGLHFIRTCQGCHGPHPASDRQRAIEAPLKTASDPHWRMKTLGIDEIGTDPNAAVNFVSYTFDLTPTGLGIGEVREVVAHELDQQIERTLAWDFPRVHTACAAGEAPVGDGLDCQAWATERQTLVDDRTRQLDAINLAAVTNGQGLNYIGLLMKKRLYEQGGFSEAEIQDLNGFGALDLPEVAAVYKARPLAGAWSTAPYMHNGSIRNLYQVLSPQHERDTRFFIGRPDFDPRQVGLALDDGHDGGFWLDTRIDGNANTGHEFRAGYNAWREGNPPQYGAIGPGYTPAQRYEIIEYLKTHLDDPPHTPLFDGVFAGIVAQALALMPAEGEEARVPETWPEGQACNLDEYLLNHENSVTLDDATRAAVATIRARLATYFAQPDAYRCGGQTRYQRGGGET</sequence>
<evidence type="ECO:0000256" key="1">
    <source>
        <dbReference type="SAM" id="Phobius"/>
    </source>
</evidence>
<dbReference type="GO" id="GO:0009055">
    <property type="term" value="F:electron transfer activity"/>
    <property type="evidence" value="ECO:0007669"/>
    <property type="project" value="InterPro"/>
</dbReference>
<dbReference type="GO" id="GO:0004130">
    <property type="term" value="F:cytochrome-c peroxidase activity"/>
    <property type="evidence" value="ECO:0007669"/>
    <property type="project" value="TreeGrafter"/>
</dbReference>
<feature type="transmembrane region" description="Helical" evidence="1">
    <location>
        <begin position="60"/>
        <end position="81"/>
    </location>
</feature>
<name>A0A5N0TGE1_9GAMM</name>
<comment type="caution">
    <text evidence="2">The sequence shown here is derived from an EMBL/GenBank/DDBJ whole genome shotgun (WGS) entry which is preliminary data.</text>
</comment>